<feature type="compositionally biased region" description="Basic and acidic residues" evidence="11">
    <location>
        <begin position="4033"/>
        <end position="4044"/>
    </location>
</feature>
<keyword evidence="6" id="KW-0547">Nucleotide-binding</keyword>
<evidence type="ECO:0000256" key="6">
    <source>
        <dbReference type="ARBA" id="ARBA00022741"/>
    </source>
</evidence>
<dbReference type="PROSITE" id="PS50234">
    <property type="entry name" value="VWFA"/>
    <property type="match status" value="1"/>
</dbReference>
<feature type="compositionally biased region" description="Polar residues" evidence="11">
    <location>
        <begin position="4381"/>
        <end position="4391"/>
    </location>
</feature>
<feature type="compositionally biased region" description="Basic and acidic residues" evidence="11">
    <location>
        <begin position="4369"/>
        <end position="4378"/>
    </location>
</feature>
<evidence type="ECO:0000256" key="5">
    <source>
        <dbReference type="ARBA" id="ARBA00022553"/>
    </source>
</evidence>
<keyword evidence="5" id="KW-0597">Phosphoprotein</keyword>
<evidence type="ECO:0000256" key="7">
    <source>
        <dbReference type="ARBA" id="ARBA00022840"/>
    </source>
</evidence>
<dbReference type="STRING" id="1890683.A0A427YMB0"/>
<dbReference type="Pfam" id="PF17867">
    <property type="entry name" value="AAA_lid_7"/>
    <property type="match status" value="3"/>
</dbReference>
<dbReference type="SUPFAM" id="SSF52540">
    <property type="entry name" value="P-loop containing nucleoside triphosphate hydrolases"/>
    <property type="match status" value="6"/>
</dbReference>
<dbReference type="SUPFAM" id="SSF53300">
    <property type="entry name" value="vWA-like"/>
    <property type="match status" value="1"/>
</dbReference>
<reference evidence="13 14" key="1">
    <citation type="submission" date="2018-11" db="EMBL/GenBank/DDBJ databases">
        <title>Genome sequence of Saitozyma podzolica DSM 27192.</title>
        <authorList>
            <person name="Aliyu H."/>
            <person name="Gorte O."/>
            <person name="Ochsenreither K."/>
        </authorList>
    </citation>
    <scope>NUCLEOTIDE SEQUENCE [LARGE SCALE GENOMIC DNA]</scope>
    <source>
        <strain evidence="13 14">DSM 27192</strain>
    </source>
</reference>
<dbReference type="InterPro" id="IPR041190">
    <property type="entry name" value="Midasin_AAA_lid_5"/>
</dbReference>
<dbReference type="InterPro" id="IPR048617">
    <property type="entry name" value="MDN1_AAA_lid_4"/>
</dbReference>
<dbReference type="FunFam" id="3.40.50.300:FF:000712">
    <property type="entry name" value="Midasin"/>
    <property type="match status" value="1"/>
</dbReference>
<evidence type="ECO:0000313" key="14">
    <source>
        <dbReference type="Proteomes" id="UP000279259"/>
    </source>
</evidence>
<evidence type="ECO:0000256" key="8">
    <source>
        <dbReference type="ARBA" id="ARBA00023186"/>
    </source>
</evidence>
<evidence type="ECO:0000256" key="3">
    <source>
        <dbReference type="ARBA" id="ARBA00007188"/>
    </source>
</evidence>
<dbReference type="Gene3D" id="3.40.50.300">
    <property type="entry name" value="P-loop containing nucleotide triphosphate hydrolases"/>
    <property type="match status" value="6"/>
</dbReference>
<feature type="compositionally biased region" description="Basic and acidic residues" evidence="11">
    <location>
        <begin position="4291"/>
        <end position="4303"/>
    </location>
</feature>
<feature type="compositionally biased region" description="Basic and acidic residues" evidence="11">
    <location>
        <begin position="4072"/>
        <end position="4096"/>
    </location>
</feature>
<gene>
    <name evidence="13" type="ORF">EHS25_008667</name>
</gene>
<evidence type="ECO:0000256" key="2">
    <source>
        <dbReference type="ARBA" id="ARBA00004642"/>
    </source>
</evidence>
<dbReference type="CDD" id="cd00009">
    <property type="entry name" value="AAA"/>
    <property type="match status" value="2"/>
</dbReference>
<dbReference type="GO" id="GO:0016887">
    <property type="term" value="F:ATP hydrolysis activity"/>
    <property type="evidence" value="ECO:0007669"/>
    <property type="project" value="InterPro"/>
</dbReference>
<feature type="compositionally biased region" description="Acidic residues" evidence="11">
    <location>
        <begin position="4007"/>
        <end position="4032"/>
    </location>
</feature>
<feature type="non-terminal residue" evidence="13">
    <location>
        <position position="1"/>
    </location>
</feature>
<dbReference type="GO" id="GO:0000027">
    <property type="term" value="P:ribosomal large subunit assembly"/>
    <property type="evidence" value="ECO:0007669"/>
    <property type="project" value="InterPro"/>
</dbReference>
<dbReference type="GO" id="GO:0005654">
    <property type="term" value="C:nucleoplasm"/>
    <property type="evidence" value="ECO:0007669"/>
    <property type="project" value="UniProtKB-SubCell"/>
</dbReference>
<dbReference type="PANTHER" id="PTHR48103">
    <property type="entry name" value="MIDASIN-RELATED"/>
    <property type="match status" value="1"/>
</dbReference>
<dbReference type="InterPro" id="IPR012099">
    <property type="entry name" value="Midasin"/>
</dbReference>
<feature type="compositionally biased region" description="Acidic residues" evidence="11">
    <location>
        <begin position="4045"/>
        <end position="4056"/>
    </location>
</feature>
<feature type="compositionally biased region" description="Basic and acidic residues" evidence="11">
    <location>
        <begin position="3962"/>
        <end position="3971"/>
    </location>
</feature>
<keyword evidence="14" id="KW-1185">Reference proteome</keyword>
<feature type="compositionally biased region" description="Polar residues" evidence="11">
    <location>
        <begin position="4263"/>
        <end position="4280"/>
    </location>
</feature>
<comment type="similarity">
    <text evidence="3">Belongs to the midasin family.</text>
</comment>
<keyword evidence="9" id="KW-0539">Nucleus</keyword>
<comment type="subcellular location">
    <subcellularLocation>
        <location evidence="1">Nucleus</location>
        <location evidence="1">Nucleolus</location>
    </subcellularLocation>
    <subcellularLocation>
        <location evidence="2">Nucleus</location>
        <location evidence="2">Nucleoplasm</location>
    </subcellularLocation>
</comment>
<dbReference type="InterPro" id="IPR027417">
    <property type="entry name" value="P-loop_NTPase"/>
</dbReference>
<dbReference type="Pfam" id="PF07728">
    <property type="entry name" value="AAA_5"/>
    <property type="match status" value="6"/>
</dbReference>
<dbReference type="Pfam" id="PF17865">
    <property type="entry name" value="AAA_lid_5"/>
    <property type="match status" value="1"/>
</dbReference>
<dbReference type="GO" id="GO:0000055">
    <property type="term" value="P:ribosomal large subunit export from nucleus"/>
    <property type="evidence" value="ECO:0007669"/>
    <property type="project" value="TreeGrafter"/>
</dbReference>
<sequence>VALAFIHVSPFRSSPLATLPVDLSGVSAQRLQQLLLAYLRLLTADPALAQRHDWPAAPLHSIRTEHTDSGARLLAVQILAKHRGWSEEKRMMMEREWVGDVEVPTNFGVEVHQLQADGFELRNSIVDGWMLPVLESRRIADLQAAQNPSVDSGSVAAFTPYLSLRSVFVVDRLLLRSSPIPPSPTHDLIHVPTQASTDAIRNLAPLLQLGLPILVTSPPSSGKTHLLQHLCTQLFPDQRPSNRILTIPLADTTIDVKSLIGTYVSSPTKPGTFEWMEGALAKAVRAGRWVVFDDVDRASTEMLVTVAGIARSLKSGRPGRRAKLAVPGRDEIEAGDGFALWATRSTRADALTPPTFFGHHSFAEVQLGTPTDEDILAILSARFGRLPSSVTSALVEIWQQFRPLATVGGQGKARDIGLRDLEKWCARVERNLPPAASLAALEQQGSGPLANPTFQNEILLEAADTFMASLDSKPASLEKRARMVAVVAAGVGMDDERAFALLDTRRPTLEIASSSRQLLIGRTSTTIAPSDRRAFGVSSRPFALTKPSLVLLERIAAAVSVGEPTLLVGETGTGKTTAVQYIATACRKPLTVLNLSMQTESSDLLGGFKPIDASVSARALHAKWQKLFIDTFSMGKAQNGAYLEAASKALSARKWGRCAELWSSSARRAVDKLTKKDETDEAAQPNEAEEPRKRRKINTKAAKAAVKWQSLLVEISDFDLHHVKMNSKLVFSFVEGPLVKAMRAGEWLLLDEVNLASQETLEAISTILEGPSASLVLTERGDVEPVARHPEFRLFACMNPATDVGKKDLPPNLRSRFTELYVPPPDDDREALVSIVSQYIGDAAAGDKAAILDVVEMYTSLKRLSSAKEIVDGSNAAPHYSMRTLARALSFGVETAPLFGLRRGLWEGCLMAFTMSLDQASARRAHEVCERYLLGPLKNARAVLSQIPSLPSNVDADDFVRFGPFWLRRGPVPPIEESRYIITPSVQAKLSDLARVILTHRYPVLIQGPTSAGKTSAVEFLARQTGHRFVRINNHEHTDIQEYLGTYVTDPQTGNLVFQEGLLVTAVRQGHWIVLDELNLAPTDVLEALNRLLDDNRELVIPETQEVIKPHPNFILFATQNPPGLYAGRKVLSRAFRNRFLEVHFDDVPKGELETILCQRCQIAPSYAKRIVQVFEELRHRRQASRVFESKQSFATLRDLFRWAERGAVGYQQLAEDGYMLLAERGRQEEDKAVIKQVIEDVMKVKIDEAGMYRLFGSPTDSILARLPFEMVPQSTMVWTRAMQRLFSLVAAALAHNEPVLLVGETGCGKTSVCEVVAEAFSQSLVGVNCHQNMETADLLGSQRPVRNRHERKAKIVSALSAFAPIEPSSTEDELAQLCEDLLSQPNVDTEVVRSCQREIKQLSALFEWSDGPLVHAMTTGDLLLLDEVSLADDSVLERLNSVLEPGRTLVLAEKGGNDIDAATLVAHPAFHVVATMNPGGDFGKKELSPALRNRFTEIWVPPLNDREDLLQIIGQSWKHKQLASCGPLILDFFDWFGGRVGDLAGMGLRDILAWVNFANFIFGHGQLSVAEAFHHGGQMVIVDGLESLPQVAGLSGQSVVSLRHDCLRELSVLAVALPGSEEATLSIDLTVHITPDELRVGGFGVRRGKLASQSSTFRFEAPTTALNAMRVLRGSQLPKAILLEGSPGVGKTSLVSALAAVAGHHLQRINLSDQTDLIDLFGSDLPVEGGQAGEFQWRDAAFLDAMQKGDWVLLDEMNLASQTVLEGLNAVLDHRGTVFIPELGKSFVRHPDFRVFAAQNPLQQGGGRKGLPKSFLNRFTKVYLQEQTAEDLLLICRGLHPMPIELVEKMIAFNEAIRQQTMITRTIGREGSPWEFNLRDLFRWFKLLASPNGLESSQHPVEYLRMVYLHRFRNERDREAVSAVFTDIFDVPVDHIRPAPYITPGWFQIAHSLVARSDNTTIDTRLLPHHLEIAESVLKSVELGWLVILAGDSGIGKRNMVRSIAEAAGRPLGEFAMHPGVDTSEILGSFEQQDIGRLAHHAYASIVELIDDAAELQPALSSHRTALNGAYSALGDASRITSLDEFVSTGRQILGTIGGQIDASRARSALDAVFKAGPNAVGFAWVDGQLLDAIRNGGWFLIFNANLCSASVLDRLNSLCETNGVLVMSEKGSSTGSPEVIKPHPDFRLFMTYDPRHGELSRAMRNRGVELHMEPNPTEGPVDARTAVHFPLSDHSLLCRLEAYDRASKGAGDSATAVANLVASQSCLSLSLIPRFGSADTEVRAKLFLAASKAAYELLGRRSTPGVLHETFTAALSLDPSLNESVLVEHPETIFHALQLYLRNSQWSDSLQQWLADPVNAKSVLSVSAASVNRVASRGRVKPGQGVYPFTSLVRQTVQQNLPALLGDDAHLDVKIDSLERLLVLVGLLEDRARAVAFDYSATQLLASWLQEILTGFPALAAAQEKLNGLSQSVTTTRGLGQAQIWTSFRDDYQLNPGIRQVLDLIPQVTDPSLRFSVLQAVAASTWGDSEASVTELKSMLDGLVAGTSHQKAVPAGEEASSRWNNSAIVNVLELNALTALSGQITDEKAELLLLEEPQLDPRSLIHLEIVRRPDSRTTSACFRAVSTWLQRLWDHADMDAESSSGPADLFKPVQMASVLRFGTHDMVRLSELDESDEALKFVIKSVLFNTSKPFERIRAILDVAVVSISSLLSAFGVTSLRRTGGGVTALRQALEDSVNSPLWLTAAIDRHLRPSLLDAAAQSSSLDTIGRIWLSTSALLLELYVTDVPLDPAVRRVLLGEVMAIRLSLLEEELAVVEASEVATKGISDSRRRGRLIERIATLQAGEADLGPAVGRSTDASQLAALFNEVHSFLRDVASEAAVADLVGALASGDRQASERERSFQLATAAFIHRLTVTYSDIEDLVRPITTALLFARFGMRCLARENEMRGKAADPTMSASLIFPPILAASQLQNVTPTFRGDGLQKSLIAALAHARELATPEQRVRHVPALIDQLDQIYSAWSAVRLREQQDAQAAESLYRVKKTDVEVLSDQEQEEKEFAELFPQYEDAGEDSIQSDTPSKVVEDRASFNTSDTALFNSLVAAAFGTKHHDSAKSLQQRVDQLVDSTFESSAYGEDLDRTSVAYHVARLHHRQVEIKTAATQPNFYLSANEAEVRKANRLVTTLTNRLTAIIEEWPEQMVLQHIRDRCERFLSLDVRSPVAKVLSALEQLLVHTDDWEAYANKDNSLKGFQADASALIVEWRRLELSSWMRLLDDQYEQYIASDAEWTLRLYGALVHGAVSAADVDKHLETVLPMITTYVQSSTVGQYGPRVNLLASFERLARELVTYDSAHSSALTKIAKVLHNLVANMRLFLPRIDESLRTQRATLDKAIKDFVKLASWKDVNVYALKASAVKSHRQLHRSVRKFREILQQPVAPVLSDLTSVVPQDAPQIAARHPSVIFTPSAIDQAAVEKRLSVLPPPPDHLVRLPETYARFSRIHDNAAGLASSDSTGSGLDAIAVEIIETAAELAKATPSTLTKENTKIVNNLASRKRKAFADMLKALRASGFSQNVRADQLARQQSVVWLAQRPSITADQLPEGFSHVLSKIESYHHRIAVLMMALRAAFNGHSPDINSQDLQRGIGFAESVYASAVNERDSLTGRLHNVSELAAVVSRIRHCTSATAVHGGHSLLDAFVDAHVSACRTQDALRELEDAIRRHRELEGVSLNHDDLAAVHEFRQEVTLLIEALSLACAAARASRIPLFTAKDVELLAIAGSLQGRLHETFLQQAARTAELSYLFEPVARMVVEMPRPSFANAASALDAGLWQRSDDLIQVMLVVTQGLAQITTQSDTKDDEAPHVPTAYAHQRSAVQSLRVPDLLSELSTLTTALAERLAAGPSEDAAMCLARLLPFIEVLAQTYAQWVMTNAWTVKSTYKLSYVVARVMLDLAQRGFCKPAEEDSSKDGDEGDTVEGTGMGAGTGDKNVSSEIEEEGQVEGLQGEQEEEQEEKDKGGEDDDDEAVEMENDFEGKMEDGKEREEGDDDEGEEEGDHDDHVGDVDPLDPGAVDEKFWGDEEQPEKEGGDELMDQKTQEAPGEAEMSAKESESKEPKKKEGEKEQAPDESEAQQDTQHDDTFQDDRDEQGDEMPDDTNERDDGETEEQPAGQDQSEVNVPEGDRLDLPEDLNLGSEDGDEQDDEQDDELGDGMELPEDEREGEDDEGQGGDDIDMASEDEGEAVEDAPAATGVTEEDTMEQEEAPNQNLDLPASNDAQAQESADAGQGQGGRSEDAAEKRKPEEGDVPMDEADKEAEDEAKGEGSAAQPQQGSSSDQPEGDGPLDSSGAPIPADAQSQPQSSRSLGDILQEIRRRRDEILAQQEQEQPTQDRSQADAEAPGQVEYIQDNDEEDMQALGPAGEEERQKLEDLNIVDEDEGDGQQEPMMDDTEQSQDREAPASEQQLRAKPEVPRDAQGAEKALTQAEVQSQQAGAALPEHMDIDATEDGFEVKDEVKDEQVEDEVDLNIVEPDSLGALQDDGEDLWRQYASITSDLSYALCEQLRLILEPTLATRLQGDFRTGKRLNMRKIIPYIASEYTKDKIWLRRTKPSRREYQVLLSLDDSRSMAESHSVNLAYQTLALVAQAMNKLEVGQVSIAKFGESVDILHPFGDAGFTDADGAKVVRSFTFDQQKTDVAALVERTLSYLAEARQKQSSSTTAPDLWQLQIIISDGVCQDHHRLRTLLRRALEERVMIVFIIVDSLHQNAPSSAATGPASTRPSILSMQTVEYKNVNGEMTLEMTRYLDTFPFEFFVVLRDVEALPGVLADTLRQWMARVSQSQE</sequence>
<dbReference type="FunFam" id="3.40.50.300:FF:000142">
    <property type="entry name" value="Midasin"/>
    <property type="match status" value="1"/>
</dbReference>
<dbReference type="InterPro" id="IPR036465">
    <property type="entry name" value="vWFA_dom_sf"/>
</dbReference>
<name>A0A427YMB0_9TREE</name>
<dbReference type="SMART" id="SM00382">
    <property type="entry name" value="AAA"/>
    <property type="match status" value="5"/>
</dbReference>
<dbReference type="EMBL" id="RSCD01000006">
    <property type="protein sequence ID" value="RSH92252.1"/>
    <property type="molecule type" value="Genomic_DNA"/>
</dbReference>
<dbReference type="InterPro" id="IPR011704">
    <property type="entry name" value="ATPase_dyneun-rel_AAA"/>
</dbReference>
<evidence type="ECO:0000256" key="9">
    <source>
        <dbReference type="ARBA" id="ARBA00023242"/>
    </source>
</evidence>
<dbReference type="InterPro" id="IPR040848">
    <property type="entry name" value="AAA_lid_7"/>
</dbReference>
<evidence type="ECO:0000259" key="12">
    <source>
        <dbReference type="PROSITE" id="PS50234"/>
    </source>
</evidence>
<feature type="compositionally biased region" description="Acidic residues" evidence="11">
    <location>
        <begin position="4431"/>
        <end position="4451"/>
    </location>
</feature>
<feature type="compositionally biased region" description="Acidic residues" evidence="11">
    <location>
        <begin position="4144"/>
        <end position="4166"/>
    </location>
</feature>
<dbReference type="OrthoDB" id="5186at2759"/>
<feature type="region of interest" description="Disordered" evidence="11">
    <location>
        <begin position="673"/>
        <end position="696"/>
    </location>
</feature>
<feature type="compositionally biased region" description="Polar residues" evidence="11">
    <location>
        <begin position="4354"/>
        <end position="4363"/>
    </location>
</feature>
<proteinExistence type="inferred from homology"/>
<dbReference type="FunFam" id="3.40.50.300:FF:002472">
    <property type="entry name" value="Midasin"/>
    <property type="match status" value="1"/>
</dbReference>
<keyword evidence="7" id="KW-0067">ATP-binding</keyword>
<feature type="compositionally biased region" description="Acidic residues" evidence="11">
    <location>
        <begin position="4304"/>
        <end position="4319"/>
    </location>
</feature>
<feature type="compositionally biased region" description="Low complexity" evidence="11">
    <location>
        <begin position="4322"/>
        <end position="4340"/>
    </location>
</feature>
<dbReference type="InterPro" id="IPR002035">
    <property type="entry name" value="VWF_A"/>
</dbReference>
<feature type="compositionally biased region" description="Acidic residues" evidence="11">
    <location>
        <begin position="4195"/>
        <end position="4244"/>
    </location>
</feature>
<dbReference type="FunFam" id="3.40.50.300:FF:001368">
    <property type="entry name" value="Midasin"/>
    <property type="match status" value="1"/>
</dbReference>
<feature type="region of interest" description="Disordered" evidence="11">
    <location>
        <begin position="3961"/>
        <end position="4495"/>
    </location>
</feature>
<dbReference type="GO" id="GO:0030687">
    <property type="term" value="C:preribosome, large subunit precursor"/>
    <property type="evidence" value="ECO:0007669"/>
    <property type="project" value="TreeGrafter"/>
</dbReference>
<evidence type="ECO:0000256" key="4">
    <source>
        <dbReference type="ARBA" id="ARBA00017143"/>
    </source>
</evidence>
<organism evidence="13 14">
    <name type="scientific">Saitozyma podzolica</name>
    <dbReference type="NCBI Taxonomy" id="1890683"/>
    <lineage>
        <taxon>Eukaryota</taxon>
        <taxon>Fungi</taxon>
        <taxon>Dikarya</taxon>
        <taxon>Basidiomycota</taxon>
        <taxon>Agaricomycotina</taxon>
        <taxon>Tremellomycetes</taxon>
        <taxon>Tremellales</taxon>
        <taxon>Trimorphomycetaceae</taxon>
        <taxon>Saitozyma</taxon>
    </lineage>
</organism>
<dbReference type="PIRSF" id="PIRSF010340">
    <property type="entry name" value="Midasin"/>
    <property type="match status" value="1"/>
</dbReference>
<protein>
    <recommendedName>
        <fullName evidence="4">Midasin</fullName>
    </recommendedName>
    <alternativeName>
        <fullName evidence="10">MIDAS-containing protein</fullName>
    </alternativeName>
</protein>
<evidence type="ECO:0000256" key="1">
    <source>
        <dbReference type="ARBA" id="ARBA00004604"/>
    </source>
</evidence>
<comment type="caution">
    <text evidence="13">The sequence shown here is derived from an EMBL/GenBank/DDBJ whole genome shotgun (WGS) entry which is preliminary data.</text>
</comment>
<feature type="compositionally biased region" description="Basic and acidic residues" evidence="11">
    <location>
        <begin position="4452"/>
        <end position="4476"/>
    </location>
</feature>
<dbReference type="GO" id="GO:0005524">
    <property type="term" value="F:ATP binding"/>
    <property type="evidence" value="ECO:0007669"/>
    <property type="project" value="UniProtKB-KW"/>
</dbReference>
<dbReference type="Proteomes" id="UP000279259">
    <property type="component" value="Unassembled WGS sequence"/>
</dbReference>
<evidence type="ECO:0000256" key="10">
    <source>
        <dbReference type="ARBA" id="ARBA00077000"/>
    </source>
</evidence>
<dbReference type="InterPro" id="IPR003593">
    <property type="entry name" value="AAA+_ATPase"/>
</dbReference>
<evidence type="ECO:0000256" key="11">
    <source>
        <dbReference type="SAM" id="MobiDB-lite"/>
    </source>
</evidence>
<evidence type="ECO:0000313" key="13">
    <source>
        <dbReference type="EMBL" id="RSH92252.1"/>
    </source>
</evidence>
<dbReference type="GO" id="GO:0005730">
    <property type="term" value="C:nucleolus"/>
    <property type="evidence" value="ECO:0007669"/>
    <property type="project" value="UniProtKB-SubCell"/>
</dbReference>
<dbReference type="PANTHER" id="PTHR48103:SF2">
    <property type="entry name" value="MIDASIN"/>
    <property type="match status" value="1"/>
</dbReference>
<accession>A0A427YMB0</accession>
<feature type="compositionally biased region" description="Acidic residues" evidence="11">
    <location>
        <begin position="4253"/>
        <end position="4262"/>
    </location>
</feature>
<feature type="domain" description="VWFA" evidence="12">
    <location>
        <begin position="4615"/>
        <end position="4829"/>
    </location>
</feature>
<feature type="compositionally biased region" description="Basic and acidic residues" evidence="11">
    <location>
        <begin position="4105"/>
        <end position="4125"/>
    </location>
</feature>
<dbReference type="Pfam" id="PF21108">
    <property type="entry name" value="MDN1_4th"/>
    <property type="match status" value="1"/>
</dbReference>
<keyword evidence="8" id="KW-0143">Chaperone</keyword>